<dbReference type="RefSeq" id="WP_378961837.1">
    <property type="nucleotide sequence ID" value="NZ_JBHRXC010000016.1"/>
</dbReference>
<protein>
    <submittedName>
        <fullName evidence="1">Uncharacterized protein</fullName>
    </submittedName>
</protein>
<evidence type="ECO:0000313" key="1">
    <source>
        <dbReference type="EMBL" id="MFC4198064.1"/>
    </source>
</evidence>
<keyword evidence="2" id="KW-1185">Reference proteome</keyword>
<name>A0ABV8NMJ8_9SPHI</name>
<sequence>MHEIIERQKVGTFVKKIELEWPDSIDHMVWETAFEVHIYLKEGLSPTAFVKNLMPKVAMFIDFKSLLVIHYLKYDGSSVKSMVFNFENELVAFPEDLEKSKI</sequence>
<reference evidence="2" key="1">
    <citation type="journal article" date="2019" name="Int. J. Syst. Evol. Microbiol.">
        <title>The Global Catalogue of Microorganisms (GCM) 10K type strain sequencing project: providing services to taxonomists for standard genome sequencing and annotation.</title>
        <authorList>
            <consortium name="The Broad Institute Genomics Platform"/>
            <consortium name="The Broad Institute Genome Sequencing Center for Infectious Disease"/>
            <person name="Wu L."/>
            <person name="Ma J."/>
        </authorList>
    </citation>
    <scope>NUCLEOTIDE SEQUENCE [LARGE SCALE GENOMIC DNA]</scope>
    <source>
        <strain evidence="2">CCM 8689</strain>
    </source>
</reference>
<proteinExistence type="predicted"/>
<gene>
    <name evidence="1" type="ORF">ACFOUY_15260</name>
</gene>
<organism evidence="1 2">
    <name type="scientific">Pedobacter jamesrossensis</name>
    <dbReference type="NCBI Taxonomy" id="1908238"/>
    <lineage>
        <taxon>Bacteria</taxon>
        <taxon>Pseudomonadati</taxon>
        <taxon>Bacteroidota</taxon>
        <taxon>Sphingobacteriia</taxon>
        <taxon>Sphingobacteriales</taxon>
        <taxon>Sphingobacteriaceae</taxon>
        <taxon>Pedobacter</taxon>
    </lineage>
</organism>
<evidence type="ECO:0000313" key="2">
    <source>
        <dbReference type="Proteomes" id="UP001595792"/>
    </source>
</evidence>
<dbReference type="Proteomes" id="UP001595792">
    <property type="component" value="Unassembled WGS sequence"/>
</dbReference>
<dbReference type="EMBL" id="JBHSBY010000133">
    <property type="protein sequence ID" value="MFC4198064.1"/>
    <property type="molecule type" value="Genomic_DNA"/>
</dbReference>
<comment type="caution">
    <text evidence="1">The sequence shown here is derived from an EMBL/GenBank/DDBJ whole genome shotgun (WGS) entry which is preliminary data.</text>
</comment>
<accession>A0ABV8NMJ8</accession>